<proteinExistence type="predicted"/>
<sequence length="121" mass="13075">MATRNFSASRGRSSSLSHCFVCKGLDHFPRDCPSWESFTPAPVVPIPRYSLTPPVSFSGAPQPIFPHRSRPSPQFASQVASTSGYRGRQQDTPTLRRRAPNPPNDSAPVSPPLGTGGPTRC</sequence>
<dbReference type="SUPFAM" id="SSF57756">
    <property type="entry name" value="Retrovirus zinc finger-like domains"/>
    <property type="match status" value="1"/>
</dbReference>
<dbReference type="AlphaFoldDB" id="A0A8K0PAB0"/>
<dbReference type="InterPro" id="IPR036875">
    <property type="entry name" value="Znf_CCHC_sf"/>
</dbReference>
<reference evidence="2" key="2">
    <citation type="submission" date="2017-10" db="EMBL/GenBank/DDBJ databases">
        <title>Ladona fulva Genome sequencing and assembly.</title>
        <authorList>
            <person name="Murali S."/>
            <person name="Richards S."/>
            <person name="Bandaranaike D."/>
            <person name="Bellair M."/>
            <person name="Blankenburg K."/>
            <person name="Chao H."/>
            <person name="Dinh H."/>
            <person name="Doddapaneni H."/>
            <person name="Dugan-Rocha S."/>
            <person name="Elkadiri S."/>
            <person name="Gnanaolivu R."/>
            <person name="Hernandez B."/>
            <person name="Skinner E."/>
            <person name="Javaid M."/>
            <person name="Lee S."/>
            <person name="Li M."/>
            <person name="Ming W."/>
            <person name="Munidasa M."/>
            <person name="Muniz J."/>
            <person name="Nguyen L."/>
            <person name="Hughes D."/>
            <person name="Osuji N."/>
            <person name="Pu L.-L."/>
            <person name="Puazo M."/>
            <person name="Qu C."/>
            <person name="Quiroz J."/>
            <person name="Raj R."/>
            <person name="Weissenberger G."/>
            <person name="Xin Y."/>
            <person name="Zou X."/>
            <person name="Han Y."/>
            <person name="Worley K."/>
            <person name="Muzny D."/>
            <person name="Gibbs R."/>
        </authorList>
    </citation>
    <scope>NUCLEOTIDE SEQUENCE</scope>
    <source>
        <strain evidence="2">Sampled in the wild</strain>
    </source>
</reference>
<evidence type="ECO:0008006" key="4">
    <source>
        <dbReference type="Google" id="ProtNLM"/>
    </source>
</evidence>
<dbReference type="GO" id="GO:0008270">
    <property type="term" value="F:zinc ion binding"/>
    <property type="evidence" value="ECO:0007669"/>
    <property type="project" value="InterPro"/>
</dbReference>
<evidence type="ECO:0000313" key="3">
    <source>
        <dbReference type="Proteomes" id="UP000792457"/>
    </source>
</evidence>
<gene>
    <name evidence="2" type="ORF">J437_LFUL017662</name>
</gene>
<feature type="compositionally biased region" description="Polar residues" evidence="1">
    <location>
        <begin position="71"/>
        <end position="84"/>
    </location>
</feature>
<protein>
    <recommendedName>
        <fullName evidence="4">CCHC-type domain-containing protein</fullName>
    </recommendedName>
</protein>
<dbReference type="EMBL" id="KZ309212">
    <property type="protein sequence ID" value="KAG8237708.1"/>
    <property type="molecule type" value="Genomic_DNA"/>
</dbReference>
<dbReference type="GO" id="GO:0003676">
    <property type="term" value="F:nucleic acid binding"/>
    <property type="evidence" value="ECO:0007669"/>
    <property type="project" value="InterPro"/>
</dbReference>
<feature type="compositionally biased region" description="Pro residues" evidence="1">
    <location>
        <begin position="100"/>
        <end position="111"/>
    </location>
</feature>
<organism evidence="2 3">
    <name type="scientific">Ladona fulva</name>
    <name type="common">Scarce chaser dragonfly</name>
    <name type="synonym">Libellula fulva</name>
    <dbReference type="NCBI Taxonomy" id="123851"/>
    <lineage>
        <taxon>Eukaryota</taxon>
        <taxon>Metazoa</taxon>
        <taxon>Ecdysozoa</taxon>
        <taxon>Arthropoda</taxon>
        <taxon>Hexapoda</taxon>
        <taxon>Insecta</taxon>
        <taxon>Pterygota</taxon>
        <taxon>Palaeoptera</taxon>
        <taxon>Odonata</taxon>
        <taxon>Epiprocta</taxon>
        <taxon>Anisoptera</taxon>
        <taxon>Libelluloidea</taxon>
        <taxon>Libellulidae</taxon>
        <taxon>Ladona</taxon>
    </lineage>
</organism>
<evidence type="ECO:0000256" key="1">
    <source>
        <dbReference type="SAM" id="MobiDB-lite"/>
    </source>
</evidence>
<accession>A0A8K0PAB0</accession>
<name>A0A8K0PAB0_LADFU</name>
<feature type="region of interest" description="Disordered" evidence="1">
    <location>
        <begin position="49"/>
        <end position="121"/>
    </location>
</feature>
<keyword evidence="3" id="KW-1185">Reference proteome</keyword>
<evidence type="ECO:0000313" key="2">
    <source>
        <dbReference type="EMBL" id="KAG8237708.1"/>
    </source>
</evidence>
<dbReference type="Proteomes" id="UP000792457">
    <property type="component" value="Unassembled WGS sequence"/>
</dbReference>
<comment type="caution">
    <text evidence="2">The sequence shown here is derived from an EMBL/GenBank/DDBJ whole genome shotgun (WGS) entry which is preliminary data.</text>
</comment>
<reference evidence="2" key="1">
    <citation type="submission" date="2013-04" db="EMBL/GenBank/DDBJ databases">
        <authorList>
            <person name="Qu J."/>
            <person name="Murali S.C."/>
            <person name="Bandaranaike D."/>
            <person name="Bellair M."/>
            <person name="Blankenburg K."/>
            <person name="Chao H."/>
            <person name="Dinh H."/>
            <person name="Doddapaneni H."/>
            <person name="Downs B."/>
            <person name="Dugan-Rocha S."/>
            <person name="Elkadiri S."/>
            <person name="Gnanaolivu R.D."/>
            <person name="Hernandez B."/>
            <person name="Javaid M."/>
            <person name="Jayaseelan J.C."/>
            <person name="Lee S."/>
            <person name="Li M."/>
            <person name="Ming W."/>
            <person name="Munidasa M."/>
            <person name="Muniz J."/>
            <person name="Nguyen L."/>
            <person name="Ongeri F."/>
            <person name="Osuji N."/>
            <person name="Pu L.-L."/>
            <person name="Puazo M."/>
            <person name="Qu C."/>
            <person name="Quiroz J."/>
            <person name="Raj R."/>
            <person name="Weissenberger G."/>
            <person name="Xin Y."/>
            <person name="Zou X."/>
            <person name="Han Y."/>
            <person name="Richards S."/>
            <person name="Worley K."/>
            <person name="Muzny D."/>
            <person name="Gibbs R."/>
        </authorList>
    </citation>
    <scope>NUCLEOTIDE SEQUENCE</scope>
    <source>
        <strain evidence="2">Sampled in the wild</strain>
    </source>
</reference>